<sequence length="95" mass="10269">MKAQQQQPLLAPAHARGINCTDEEGGTGEDEDKRGELHASPTPPPRPRPPAARLLLRAAAIITAAAEVAAHAREGPFGTFREQQQQQRSARLRTT</sequence>
<feature type="compositionally biased region" description="Pro residues" evidence="1">
    <location>
        <begin position="41"/>
        <end position="50"/>
    </location>
</feature>
<evidence type="ECO:0000313" key="2">
    <source>
        <dbReference type="EMBL" id="CAI5791158.1"/>
    </source>
</evidence>
<name>A0AA35L8J2_9SAUR</name>
<dbReference type="EMBL" id="OX395138">
    <property type="protein sequence ID" value="CAI5791158.1"/>
    <property type="molecule type" value="Genomic_DNA"/>
</dbReference>
<feature type="region of interest" description="Disordered" evidence="1">
    <location>
        <begin position="1"/>
        <end position="52"/>
    </location>
</feature>
<keyword evidence="3" id="KW-1185">Reference proteome</keyword>
<feature type="compositionally biased region" description="Acidic residues" evidence="1">
    <location>
        <begin position="21"/>
        <end position="30"/>
    </location>
</feature>
<accession>A0AA35L8J2</accession>
<protein>
    <submittedName>
        <fullName evidence="2">Uncharacterized protein</fullName>
    </submittedName>
</protein>
<feature type="compositionally biased region" description="Low complexity" evidence="1">
    <location>
        <begin position="1"/>
        <end position="15"/>
    </location>
</feature>
<reference evidence="2" key="1">
    <citation type="submission" date="2022-12" db="EMBL/GenBank/DDBJ databases">
        <authorList>
            <person name="Alioto T."/>
            <person name="Alioto T."/>
            <person name="Gomez Garrido J."/>
        </authorList>
    </citation>
    <scope>NUCLEOTIDE SEQUENCE</scope>
</reference>
<evidence type="ECO:0000256" key="1">
    <source>
        <dbReference type="SAM" id="MobiDB-lite"/>
    </source>
</evidence>
<dbReference type="AlphaFoldDB" id="A0AA35L8J2"/>
<dbReference type="Proteomes" id="UP001178461">
    <property type="component" value="Chromosome 13"/>
</dbReference>
<evidence type="ECO:0000313" key="3">
    <source>
        <dbReference type="Proteomes" id="UP001178461"/>
    </source>
</evidence>
<gene>
    <name evidence="2" type="ORF">PODLI_1B004035</name>
</gene>
<organism evidence="2 3">
    <name type="scientific">Podarcis lilfordi</name>
    <name type="common">Lilford's wall lizard</name>
    <dbReference type="NCBI Taxonomy" id="74358"/>
    <lineage>
        <taxon>Eukaryota</taxon>
        <taxon>Metazoa</taxon>
        <taxon>Chordata</taxon>
        <taxon>Craniata</taxon>
        <taxon>Vertebrata</taxon>
        <taxon>Euteleostomi</taxon>
        <taxon>Lepidosauria</taxon>
        <taxon>Squamata</taxon>
        <taxon>Bifurcata</taxon>
        <taxon>Unidentata</taxon>
        <taxon>Episquamata</taxon>
        <taxon>Laterata</taxon>
        <taxon>Lacertibaenia</taxon>
        <taxon>Lacertidae</taxon>
        <taxon>Podarcis</taxon>
    </lineage>
</organism>
<feature type="region of interest" description="Disordered" evidence="1">
    <location>
        <begin position="75"/>
        <end position="95"/>
    </location>
</feature>
<proteinExistence type="predicted"/>